<keyword evidence="2" id="KW-1185">Reference proteome</keyword>
<proteinExistence type="predicted"/>
<gene>
    <name evidence="1" type="ORF">JY572_14540</name>
</gene>
<dbReference type="EMBL" id="CP071091">
    <property type="protein sequence ID" value="QSQ17197.1"/>
    <property type="molecule type" value="Genomic_DNA"/>
</dbReference>
<evidence type="ECO:0000313" key="1">
    <source>
        <dbReference type="EMBL" id="QSQ17197.1"/>
    </source>
</evidence>
<reference evidence="1 2" key="1">
    <citation type="submission" date="2021-02" db="EMBL/GenBank/DDBJ databases">
        <title>De Novo genome assembly of isolated myxobacteria.</title>
        <authorList>
            <person name="Stevens D.C."/>
        </authorList>
    </citation>
    <scope>NUCLEOTIDE SEQUENCE [LARGE SCALE GENOMIC DNA]</scope>
    <source>
        <strain evidence="1 2">SCHIC003</strain>
    </source>
</reference>
<sequence>MNNALTKIATAQPSMRGRYARFGIYLLEVAVLRMKEGFKGDSAIAELRVRESAPLAGGESPSRVGETVDYVENLNDVKRGGAGRFKAFLMSLVGGEEHEFANPGALKKFFDGRQAGTHLLIRCEIVPKQLPPKDNLPGMVMSDYRWSHVELSDEQLAQVEQSRKASKLPALADALQ</sequence>
<organism evidence="1 2">
    <name type="scientific">Myxococcus landrumensis</name>
    <dbReference type="NCBI Taxonomy" id="2813577"/>
    <lineage>
        <taxon>Bacteria</taxon>
        <taxon>Pseudomonadati</taxon>
        <taxon>Myxococcota</taxon>
        <taxon>Myxococcia</taxon>
        <taxon>Myxococcales</taxon>
        <taxon>Cystobacterineae</taxon>
        <taxon>Myxococcaceae</taxon>
        <taxon>Myxococcus</taxon>
    </lineage>
</organism>
<protein>
    <submittedName>
        <fullName evidence="1">Uncharacterized protein</fullName>
    </submittedName>
</protein>
<evidence type="ECO:0000313" key="2">
    <source>
        <dbReference type="Proteomes" id="UP000663090"/>
    </source>
</evidence>
<dbReference type="Proteomes" id="UP000663090">
    <property type="component" value="Chromosome"/>
</dbReference>
<name>A0ABX7NI09_9BACT</name>
<dbReference type="RefSeq" id="WP_206718831.1">
    <property type="nucleotide sequence ID" value="NZ_CP071091.1"/>
</dbReference>
<accession>A0ABX7NI09</accession>